<organism evidence="2 3">
    <name type="scientific">Sclerotinia borealis (strain F-4128)</name>
    <dbReference type="NCBI Taxonomy" id="1432307"/>
    <lineage>
        <taxon>Eukaryota</taxon>
        <taxon>Fungi</taxon>
        <taxon>Dikarya</taxon>
        <taxon>Ascomycota</taxon>
        <taxon>Pezizomycotina</taxon>
        <taxon>Leotiomycetes</taxon>
        <taxon>Helotiales</taxon>
        <taxon>Sclerotiniaceae</taxon>
        <taxon>Sclerotinia</taxon>
    </lineage>
</organism>
<feature type="region of interest" description="Disordered" evidence="1">
    <location>
        <begin position="501"/>
        <end position="571"/>
    </location>
</feature>
<proteinExistence type="predicted"/>
<dbReference type="EMBL" id="AYSA01000898">
    <property type="protein sequence ID" value="ESZ89530.1"/>
    <property type="molecule type" value="Genomic_DNA"/>
</dbReference>
<protein>
    <submittedName>
        <fullName evidence="2">Uncharacterized protein</fullName>
    </submittedName>
</protein>
<gene>
    <name evidence="2" type="ORF">SBOR_10086</name>
</gene>
<evidence type="ECO:0000313" key="3">
    <source>
        <dbReference type="Proteomes" id="UP000019487"/>
    </source>
</evidence>
<reference evidence="2 3" key="1">
    <citation type="journal article" date="2014" name="Genome Announc.">
        <title>Draft genome sequence of Sclerotinia borealis, a psychrophilic plant pathogenic fungus.</title>
        <authorList>
            <person name="Mardanov A.V."/>
            <person name="Beletsky A.V."/>
            <person name="Kadnikov V.V."/>
            <person name="Ignatov A.N."/>
            <person name="Ravin N.V."/>
        </authorList>
    </citation>
    <scope>NUCLEOTIDE SEQUENCE [LARGE SCALE GENOMIC DNA]</scope>
    <source>
        <strain evidence="3">F-4157</strain>
    </source>
</reference>
<sequence>MSLSKLSRVGGSRANPNFNYQLPVRNRNHKGYVIIPNFDTSTGPINERLAIAKNSECPSLLKVAGHLTKDEDESILYHELESGQPYYVAAGSEDDNPVFTCQYFGQKDVKAITPAYEAMKEAREIAHRKGTGPKSRPDVSEFEQRMIGSKTRLADRRAYPQGFTVTLQQDAICAAPINAAMIENAESTGRLNQLIAIAASHLLASCAPKELLDFLTRQAESAVPLTFGDEGNKFFSIVQYNYSGADIDSLELAIGDVGALHVDGYDDPTLWTVLLILSNIPKGYWPGRTFVLSLRVYAIMGPMTAIVFKAVHPHISLGPSPMADFRRAPYRNYLSDDVLIMDPELYHQSRLAAVCYPKKAIMRKSPALIRRSTPAILQMTNGLRSSLPEAHPVAIAAFGTRRNQMESLARLEAHDMCTQVCINTALIMPSANWFAEKWRWKENGVIMTPRVSRIQAVIDGHGKENEWYTAYKAKCEAVLLMTWFQGKKKGESVWVSTEKVGSTFTDSDPSVPTAAERRGDFNKRDPKRNNAKEHKRNDEAEGIGGPVAETSLEGSSEEEPPFVRRRRNVGI</sequence>
<accession>W9C4N1</accession>
<keyword evidence="3" id="KW-1185">Reference proteome</keyword>
<dbReference type="OrthoDB" id="3061143at2759"/>
<comment type="caution">
    <text evidence="2">The sequence shown here is derived from an EMBL/GenBank/DDBJ whole genome shotgun (WGS) entry which is preliminary data.</text>
</comment>
<evidence type="ECO:0000313" key="2">
    <source>
        <dbReference type="EMBL" id="ESZ89530.1"/>
    </source>
</evidence>
<dbReference type="HOGENOM" id="CLU_451958_0_0_1"/>
<evidence type="ECO:0000256" key="1">
    <source>
        <dbReference type="SAM" id="MobiDB-lite"/>
    </source>
</evidence>
<feature type="compositionally biased region" description="Basic and acidic residues" evidence="1">
    <location>
        <begin position="515"/>
        <end position="539"/>
    </location>
</feature>
<feature type="compositionally biased region" description="Polar residues" evidence="1">
    <location>
        <begin position="501"/>
        <end position="510"/>
    </location>
</feature>
<dbReference type="AlphaFoldDB" id="W9C4N1"/>
<name>W9C4N1_SCLBF</name>
<dbReference type="Proteomes" id="UP000019487">
    <property type="component" value="Unassembled WGS sequence"/>
</dbReference>